<dbReference type="SMART" id="SM00093">
    <property type="entry name" value="SERPIN"/>
    <property type="match status" value="1"/>
</dbReference>
<dbReference type="InterPro" id="IPR023796">
    <property type="entry name" value="Serpin_dom"/>
</dbReference>
<dbReference type="InterPro" id="IPR036186">
    <property type="entry name" value="Serpin_sf"/>
</dbReference>
<dbReference type="Gene3D" id="2.30.39.10">
    <property type="entry name" value="Alpha-1-antitrypsin, domain 1"/>
    <property type="match status" value="1"/>
</dbReference>
<name>A0AAE6G1M1_MYXXA</name>
<dbReference type="Gene3D" id="3.30.497.10">
    <property type="entry name" value="Antithrombin, subunit I, domain 2"/>
    <property type="match status" value="1"/>
</dbReference>
<dbReference type="InterPro" id="IPR042178">
    <property type="entry name" value="Serpin_sf_1"/>
</dbReference>
<gene>
    <name evidence="3" type="ORF">BHS09_21075</name>
</gene>
<dbReference type="GO" id="GO:0004867">
    <property type="term" value="F:serine-type endopeptidase inhibitor activity"/>
    <property type="evidence" value="ECO:0007669"/>
    <property type="project" value="InterPro"/>
</dbReference>
<evidence type="ECO:0000259" key="2">
    <source>
        <dbReference type="SMART" id="SM00093"/>
    </source>
</evidence>
<dbReference type="EMBL" id="CP017174">
    <property type="protein sequence ID" value="QDE69266.1"/>
    <property type="molecule type" value="Genomic_DNA"/>
</dbReference>
<organism evidence="3 4">
    <name type="scientific">Myxococcus xanthus</name>
    <dbReference type="NCBI Taxonomy" id="34"/>
    <lineage>
        <taxon>Bacteria</taxon>
        <taxon>Pseudomonadati</taxon>
        <taxon>Myxococcota</taxon>
        <taxon>Myxococcia</taxon>
        <taxon>Myxococcales</taxon>
        <taxon>Cystobacterineae</taxon>
        <taxon>Myxococcaceae</taxon>
        <taxon>Myxococcus</taxon>
    </lineage>
</organism>
<feature type="domain" description="Serpin" evidence="2">
    <location>
        <begin position="79"/>
        <end position="437"/>
    </location>
</feature>
<dbReference type="AlphaFoldDB" id="A0AAE6G1M1"/>
<evidence type="ECO:0000256" key="1">
    <source>
        <dbReference type="RuleBase" id="RU000411"/>
    </source>
</evidence>
<dbReference type="PANTHER" id="PTHR11461">
    <property type="entry name" value="SERINE PROTEASE INHIBITOR, SERPIN"/>
    <property type="match status" value="1"/>
</dbReference>
<accession>A0AAE6G1M1</accession>
<protein>
    <submittedName>
        <fullName evidence="3">Serpin</fullName>
    </submittedName>
</protein>
<evidence type="ECO:0000313" key="4">
    <source>
        <dbReference type="Proteomes" id="UP000320179"/>
    </source>
</evidence>
<evidence type="ECO:0000313" key="3">
    <source>
        <dbReference type="EMBL" id="QDE69266.1"/>
    </source>
</evidence>
<proteinExistence type="inferred from homology"/>
<dbReference type="PROSITE" id="PS51257">
    <property type="entry name" value="PROKAR_LIPOPROTEIN"/>
    <property type="match status" value="1"/>
</dbReference>
<comment type="similarity">
    <text evidence="1">Belongs to the serpin family.</text>
</comment>
<dbReference type="GO" id="GO:0005615">
    <property type="term" value="C:extracellular space"/>
    <property type="evidence" value="ECO:0007669"/>
    <property type="project" value="InterPro"/>
</dbReference>
<dbReference type="Proteomes" id="UP000320179">
    <property type="component" value="Chromosome"/>
</dbReference>
<sequence length="437" mass="47524">MDIPRIQVVACCAATLLLAGCESTLCGSAPPTADASCLPPELEQAPGEYVASSAPRDAAPTTTDEELAAFVSGNTSLGVALYQRAIQEKQNVFFSPHSVTQALSTVYAGARGNTEAQMAQALRFSLSQARHHPTANALERALAKPPSHPPASGTPPAFHSLNSAWGQQGMTFHDDFLDTLARHYGAGMHLMDFENDAAGARAQINRWVEVNTKDRIQDLVNEESLPDATRLMLINAVYFKGAWSWPFSERGTRNAAFRALDGTSHQVPTMSGGMGQYMEGDGFEAVTLDYAGGTFRMVLIIPEWERFKEVESRLSPAFFNEVRARLENRRIDIRLPRFQIESELPLIPALQALGMEDPFTASADFSAISPTKLMIATVNHKAFVAVNELGTEAAAATAVGMVPVSQPEPIHVNRPFIFVIEHVATQNVLFLGRFVKP</sequence>
<dbReference type="InterPro" id="IPR023795">
    <property type="entry name" value="Serpin_CS"/>
</dbReference>
<dbReference type="PROSITE" id="PS00284">
    <property type="entry name" value="SERPIN"/>
    <property type="match status" value="1"/>
</dbReference>
<dbReference type="InterPro" id="IPR000215">
    <property type="entry name" value="Serpin_fam"/>
</dbReference>
<dbReference type="PANTHER" id="PTHR11461:SF211">
    <property type="entry name" value="GH10112P-RELATED"/>
    <property type="match status" value="1"/>
</dbReference>
<dbReference type="Pfam" id="PF00079">
    <property type="entry name" value="Serpin"/>
    <property type="match status" value="1"/>
</dbReference>
<dbReference type="SUPFAM" id="SSF56574">
    <property type="entry name" value="Serpins"/>
    <property type="match status" value="1"/>
</dbReference>
<dbReference type="CDD" id="cd19590">
    <property type="entry name" value="serpin_thermopin-like"/>
    <property type="match status" value="1"/>
</dbReference>
<reference evidence="3 4" key="1">
    <citation type="journal article" date="2019" name="Science">
        <title>Social genes are selection hotspots in kin groups of a soil microbe.</title>
        <authorList>
            <person name="Wielgoss S."/>
            <person name="Wolfensberger R."/>
            <person name="Sun L."/>
            <person name="Fiegna F."/>
            <person name="Velicer G.J."/>
        </authorList>
    </citation>
    <scope>NUCLEOTIDE SEQUENCE [LARGE SCALE GENOMIC DNA]</scope>
    <source>
        <strain evidence="3 4">MC3.5.9c15</strain>
    </source>
</reference>
<dbReference type="RefSeq" id="WP_140792765.1">
    <property type="nucleotide sequence ID" value="NZ_CP017169.1"/>
</dbReference>
<dbReference type="InterPro" id="IPR042185">
    <property type="entry name" value="Serpin_sf_2"/>
</dbReference>